<feature type="region of interest" description="Disordered" evidence="8">
    <location>
        <begin position="1"/>
        <end position="42"/>
    </location>
</feature>
<evidence type="ECO:0000256" key="4">
    <source>
        <dbReference type="ARBA" id="ARBA00022792"/>
    </source>
</evidence>
<evidence type="ECO:0000313" key="10">
    <source>
        <dbReference type="Proteomes" id="UP000790833"/>
    </source>
</evidence>
<dbReference type="EMBL" id="JAHMUF010000010">
    <property type="protein sequence ID" value="KAG7193821.1"/>
    <property type="molecule type" value="Genomic_DNA"/>
</dbReference>
<dbReference type="GO" id="GO:0008233">
    <property type="term" value="F:peptidase activity"/>
    <property type="evidence" value="ECO:0007669"/>
    <property type="project" value="UniProtKB-KW"/>
</dbReference>
<reference evidence="9" key="1">
    <citation type="submission" date="2021-03" db="EMBL/GenBank/DDBJ databases">
        <authorList>
            <person name="Palmer J.M."/>
        </authorList>
    </citation>
    <scope>NUCLEOTIDE SEQUENCE</scope>
    <source>
        <strain evidence="9">ARV_011</strain>
    </source>
</reference>
<keyword evidence="10" id="KW-1185">Reference proteome</keyword>
<feature type="compositionally biased region" description="Pro residues" evidence="8">
    <location>
        <begin position="1"/>
        <end position="11"/>
    </location>
</feature>
<protein>
    <submittedName>
        <fullName evidence="9">Mitochondrial inner membrane i-AAA protease complex subunit</fullName>
    </submittedName>
</protein>
<evidence type="ECO:0000256" key="3">
    <source>
        <dbReference type="ARBA" id="ARBA00022692"/>
    </source>
</evidence>
<dbReference type="AlphaFoldDB" id="A0A9P7V9L5"/>
<name>A0A9P7V9L5_9ASCO</name>
<evidence type="ECO:0000313" key="9">
    <source>
        <dbReference type="EMBL" id="KAG7193821.1"/>
    </source>
</evidence>
<keyword evidence="4" id="KW-0999">Mitochondrion inner membrane</keyword>
<keyword evidence="3" id="KW-0812">Transmembrane</keyword>
<evidence type="ECO:0000256" key="7">
    <source>
        <dbReference type="ARBA" id="ARBA00023136"/>
    </source>
</evidence>
<dbReference type="Pfam" id="PF08602">
    <property type="entry name" value="Mgr1"/>
    <property type="match status" value="1"/>
</dbReference>
<gene>
    <name evidence="9" type="primary">MGR1</name>
    <name evidence="9" type="ORF">KQ657_000515</name>
</gene>
<dbReference type="GeneID" id="66113889"/>
<evidence type="ECO:0000256" key="2">
    <source>
        <dbReference type="ARBA" id="ARBA00009782"/>
    </source>
</evidence>
<keyword evidence="5" id="KW-1133">Transmembrane helix</keyword>
<evidence type="ECO:0000256" key="5">
    <source>
        <dbReference type="ARBA" id="ARBA00022989"/>
    </source>
</evidence>
<dbReference type="RefSeq" id="XP_043049369.1">
    <property type="nucleotide sequence ID" value="XM_043191357.1"/>
</dbReference>
<dbReference type="GO" id="GO:0006508">
    <property type="term" value="P:proteolysis"/>
    <property type="evidence" value="ECO:0007669"/>
    <property type="project" value="UniProtKB-KW"/>
</dbReference>
<dbReference type="Proteomes" id="UP000790833">
    <property type="component" value="Unassembled WGS sequence"/>
</dbReference>
<accession>A0A9P7V9L5</accession>
<feature type="compositionally biased region" description="Polar residues" evidence="8">
    <location>
        <begin position="29"/>
        <end position="42"/>
    </location>
</feature>
<evidence type="ECO:0000256" key="6">
    <source>
        <dbReference type="ARBA" id="ARBA00023128"/>
    </source>
</evidence>
<comment type="similarity">
    <text evidence="2">Belongs to the MGR1 family.</text>
</comment>
<dbReference type="InterPro" id="IPR013911">
    <property type="entry name" value="i-AAA_Mgr1"/>
</dbReference>
<feature type="region of interest" description="Disordered" evidence="8">
    <location>
        <begin position="332"/>
        <end position="358"/>
    </location>
</feature>
<organism evidence="9 10">
    <name type="scientific">Scheffersomyces spartinae</name>
    <dbReference type="NCBI Taxonomy" id="45513"/>
    <lineage>
        <taxon>Eukaryota</taxon>
        <taxon>Fungi</taxon>
        <taxon>Dikarya</taxon>
        <taxon>Ascomycota</taxon>
        <taxon>Saccharomycotina</taxon>
        <taxon>Pichiomycetes</taxon>
        <taxon>Debaryomycetaceae</taxon>
        <taxon>Scheffersomyces</taxon>
    </lineage>
</organism>
<evidence type="ECO:0000256" key="1">
    <source>
        <dbReference type="ARBA" id="ARBA00004448"/>
    </source>
</evidence>
<keyword evidence="7" id="KW-0472">Membrane</keyword>
<keyword evidence="9" id="KW-0645">Protease</keyword>
<evidence type="ECO:0000256" key="8">
    <source>
        <dbReference type="SAM" id="MobiDB-lite"/>
    </source>
</evidence>
<keyword evidence="9" id="KW-0378">Hydrolase</keyword>
<dbReference type="OrthoDB" id="4087899at2759"/>
<dbReference type="GO" id="GO:0005743">
    <property type="term" value="C:mitochondrial inner membrane"/>
    <property type="evidence" value="ECO:0007669"/>
    <property type="project" value="UniProtKB-SubCell"/>
</dbReference>
<keyword evidence="6" id="KW-0496">Mitochondrion</keyword>
<proteinExistence type="inferred from homology"/>
<comment type="subcellular location">
    <subcellularLocation>
        <location evidence="1">Mitochondrion inner membrane</location>
        <topology evidence="1">Multi-pass membrane protein</topology>
    </subcellularLocation>
</comment>
<comment type="caution">
    <text evidence="9">The sequence shown here is derived from an EMBL/GenBank/DDBJ whole genome shotgun (WGS) entry which is preliminary data.</text>
</comment>
<sequence>MGVYIPPPPPSGNGTGEAPEDESTKQRQNKTPVTEQQQSNTYASNIAKIPTVNKLLTMIFPNVKFPQNPSFGLRMWGPLVPASDNHLALYGLATFQAMIGMYMLGRARRLRKANFLRAGIPYPKGRLRDNLILIGVGSIAVFQSGLEYSRLLLLGSMDPWSVEASHYRNIATENGKKPSAWFGAYDSYTPMNIDEYRKKLRRYIEVNENYMNKTSEAWKLGKVLDYQKYSLVYDKMVKQNQALTDDLLKGRLKDMTELNKAERLDGILEGSSDVQVVEDIPTIHLGNHKLDSDDDLDFVWGYVNPWEELNGGETIIRLFPRSLERVDELLASTEENPEDHEKTQTKTQTDIIINEGRK</sequence>